<feature type="transmembrane region" description="Helical" evidence="1">
    <location>
        <begin position="6"/>
        <end position="26"/>
    </location>
</feature>
<reference evidence="2 3" key="1">
    <citation type="journal article" date="2015" name="Genome Announc.">
        <title>Complete Genome Sequence of Polypropylene Glycol- and Polyethylene Glycol-Degrading Sphingopyxis macrogoltabida Strain EY-1.</title>
        <authorList>
            <person name="Ohtsubo Y."/>
            <person name="Nagata Y."/>
            <person name="Numata M."/>
            <person name="Tsuchikane K."/>
            <person name="Hosoyama A."/>
            <person name="Yamazoe A."/>
            <person name="Tsuda M."/>
            <person name="Fujita N."/>
            <person name="Kawai F."/>
        </authorList>
    </citation>
    <scope>NUCLEOTIDE SEQUENCE [LARGE SCALE GENOMIC DNA]</scope>
    <source>
        <strain evidence="2 3">EY-1</strain>
    </source>
</reference>
<protein>
    <recommendedName>
        <fullName evidence="4">DUF4345 domain-containing protein</fullName>
    </recommendedName>
</protein>
<evidence type="ECO:0008006" key="4">
    <source>
        <dbReference type="Google" id="ProtNLM"/>
    </source>
</evidence>
<keyword evidence="1" id="KW-0812">Transmembrane</keyword>
<proteinExistence type="predicted"/>
<sequence length="145" mass="15076">MINWVLRGAVLLWAVFFVIVGMRGLFDPLSYTETFGILVEGTATNTIRADLSAFFLVAAGAAALGALVPGWLRALLVPAALYGTALAGRLFGAASGDPVNSGIVQAMIVEALSVALMVGSWWVLSRPAIGWNTDGASDPEGTSVH</sequence>
<keyword evidence="1" id="KW-1133">Transmembrane helix</keyword>
<dbReference type="KEGG" id="smag:AN936_00825"/>
<dbReference type="RefSeq" id="WP_054586482.1">
    <property type="nucleotide sequence ID" value="NZ_CP012700.1"/>
</dbReference>
<feature type="transmembrane region" description="Helical" evidence="1">
    <location>
        <begin position="47"/>
        <end position="68"/>
    </location>
</feature>
<dbReference type="Proteomes" id="UP000058074">
    <property type="component" value="Chromosome"/>
</dbReference>
<evidence type="ECO:0000313" key="3">
    <source>
        <dbReference type="Proteomes" id="UP000058074"/>
    </source>
</evidence>
<evidence type="ECO:0000256" key="1">
    <source>
        <dbReference type="SAM" id="Phobius"/>
    </source>
</evidence>
<feature type="transmembrane region" description="Helical" evidence="1">
    <location>
        <begin position="103"/>
        <end position="124"/>
    </location>
</feature>
<name>A0A0N9U201_SPHMC</name>
<gene>
    <name evidence="2" type="ORF">AN936_00825</name>
</gene>
<dbReference type="EMBL" id="CP012700">
    <property type="protein sequence ID" value="ALH78965.1"/>
    <property type="molecule type" value="Genomic_DNA"/>
</dbReference>
<dbReference type="AlphaFoldDB" id="A0A0N9U201"/>
<organism evidence="2 3">
    <name type="scientific">Sphingopyxis macrogoltabida</name>
    <name type="common">Sphingomonas macrogoltabidus</name>
    <dbReference type="NCBI Taxonomy" id="33050"/>
    <lineage>
        <taxon>Bacteria</taxon>
        <taxon>Pseudomonadati</taxon>
        <taxon>Pseudomonadota</taxon>
        <taxon>Alphaproteobacteria</taxon>
        <taxon>Sphingomonadales</taxon>
        <taxon>Sphingomonadaceae</taxon>
        <taxon>Sphingopyxis</taxon>
    </lineage>
</organism>
<dbReference type="OrthoDB" id="5875348at2"/>
<keyword evidence="1" id="KW-0472">Membrane</keyword>
<accession>A0A0N9U201</accession>
<dbReference type="PATRIC" id="fig|33050.5.peg.168"/>
<evidence type="ECO:0000313" key="2">
    <source>
        <dbReference type="EMBL" id="ALH78965.1"/>
    </source>
</evidence>